<dbReference type="Pfam" id="PF02638">
    <property type="entry name" value="GHL10"/>
    <property type="match status" value="1"/>
</dbReference>
<dbReference type="KEGG" id="dco:SAMEA4475696_0375"/>
<gene>
    <name evidence="4" type="ORF">SAMEA4475696_00375</name>
</gene>
<dbReference type="PANTHER" id="PTHR43405:SF1">
    <property type="entry name" value="GLYCOSYL HYDROLASE DIGH"/>
    <property type="match status" value="1"/>
</dbReference>
<organism evidence="4 5">
    <name type="scientific">Dermatophilus congolensis</name>
    <dbReference type="NCBI Taxonomy" id="1863"/>
    <lineage>
        <taxon>Bacteria</taxon>
        <taxon>Bacillati</taxon>
        <taxon>Actinomycetota</taxon>
        <taxon>Actinomycetes</taxon>
        <taxon>Micrococcales</taxon>
        <taxon>Dermatophilaceae</taxon>
        <taxon>Dermatophilus</taxon>
    </lineage>
</organism>
<proteinExistence type="predicted"/>
<evidence type="ECO:0000256" key="2">
    <source>
        <dbReference type="SAM" id="SignalP"/>
    </source>
</evidence>
<evidence type="ECO:0000256" key="1">
    <source>
        <dbReference type="ARBA" id="ARBA00022729"/>
    </source>
</evidence>
<name>A0A239V838_9MICO</name>
<dbReference type="EMBL" id="LT906453">
    <property type="protein sequence ID" value="SNV18129.1"/>
    <property type="molecule type" value="Genomic_DNA"/>
</dbReference>
<dbReference type="InterPro" id="IPR003790">
    <property type="entry name" value="GHL10"/>
</dbReference>
<dbReference type="AlphaFoldDB" id="A0A239V838"/>
<dbReference type="Proteomes" id="UP000242637">
    <property type="component" value="Chromosome 1"/>
</dbReference>
<feature type="chain" id="PRO_5012647511" evidence="2">
    <location>
        <begin position="29"/>
        <end position="430"/>
    </location>
</feature>
<feature type="domain" description="Glycosyl hydrolase-like 10" evidence="3">
    <location>
        <begin position="46"/>
        <end position="333"/>
    </location>
</feature>
<keyword evidence="5" id="KW-1185">Reference proteome</keyword>
<dbReference type="PANTHER" id="PTHR43405">
    <property type="entry name" value="GLYCOSYL HYDROLASE DIGH"/>
    <property type="match status" value="1"/>
</dbReference>
<dbReference type="SUPFAM" id="SSF51445">
    <property type="entry name" value="(Trans)glycosidases"/>
    <property type="match status" value="1"/>
</dbReference>
<keyword evidence="1 2" id="KW-0732">Signal</keyword>
<dbReference type="InterPro" id="IPR017853">
    <property type="entry name" value="GH"/>
</dbReference>
<sequence length="430" mass="46239">MRRRCGSLVVAGAVVAAVGLGGAAPVAAAPVSSEAGVVSAGVPQQMRALWVDAWEPGLFSGAEVSSLVATAKQMGVNTLVVQTVRRSDCLCNKSILPRAAGTGAAQFDPLADVVAKGHAAGLQVHAWVVVGKIWSGASAPSDPRHVFNVHGPGTKDSWSDRRYDGTVSADGTTFLDLGNPAARKHVVATVDSIQKNYAIDGVNLDYIRYPDQTASGRLDNDWGYTPVALAAFRRTFKTTGTPAPGDPLWHRFRRDQVTAVVRGVHDQMMRRDKRDRLSVNAIAFGQGPGASTNWTRTDGFRQTVQDIPRWTHQKIVDSVFVMNYRSASDATQRRYFTSWVQGMAALQKRDGRTMVSGNAMWNNTIAQSIAQYQEAARAGVGWAGYAYSTMTIPNPQVGVSAQRALVAGTFGNGPFRVKAAVPSMPWKKLK</sequence>
<protein>
    <submittedName>
        <fullName evidence="4">Uncharacterized protein conserved in bacteria</fullName>
    </submittedName>
</protein>
<dbReference type="InterPro" id="IPR052177">
    <property type="entry name" value="Divisome_Glycosyl_Hydrolase"/>
</dbReference>
<evidence type="ECO:0000313" key="4">
    <source>
        <dbReference type="EMBL" id="SNV18129.1"/>
    </source>
</evidence>
<reference evidence="4 5" key="1">
    <citation type="submission" date="2017-06" db="EMBL/GenBank/DDBJ databases">
        <authorList>
            <consortium name="Pathogen Informatics"/>
        </authorList>
    </citation>
    <scope>NUCLEOTIDE SEQUENCE [LARGE SCALE GENOMIC DNA]</scope>
    <source>
        <strain evidence="4 5">NCTC13039</strain>
    </source>
</reference>
<accession>A0A239V838</accession>
<evidence type="ECO:0000259" key="3">
    <source>
        <dbReference type="Pfam" id="PF02638"/>
    </source>
</evidence>
<dbReference type="Gene3D" id="3.20.20.80">
    <property type="entry name" value="Glycosidases"/>
    <property type="match status" value="1"/>
</dbReference>
<feature type="signal peptide" evidence="2">
    <location>
        <begin position="1"/>
        <end position="28"/>
    </location>
</feature>
<evidence type="ECO:0000313" key="5">
    <source>
        <dbReference type="Proteomes" id="UP000242637"/>
    </source>
</evidence>